<sequence>MSYAHEATCRFNVTAWSEHLVADIDGEGVTAGSAYYPNRGLTRAEVTYSYAGDVEGTGSLTYLIAYKADAAPVLGLERFEGSIGGHEGTCVFRRTGEQDQGSVTEHLEVVPGMGTGGLADLRGEARVLVAGHGDDGYELVLAFDIG</sequence>
<dbReference type="InterPro" id="IPR021607">
    <property type="entry name" value="DUF3224"/>
</dbReference>
<proteinExistence type="predicted"/>
<name>A0ABW2LQ23_9PSEU</name>
<dbReference type="Gene3D" id="2.40.350.10">
    <property type="entry name" value="SO1590-like"/>
    <property type="match status" value="1"/>
</dbReference>
<evidence type="ECO:0000313" key="2">
    <source>
        <dbReference type="Proteomes" id="UP001596504"/>
    </source>
</evidence>
<dbReference type="InterPro" id="IPR023159">
    <property type="entry name" value="SO1590-like_sf"/>
</dbReference>
<dbReference type="Pfam" id="PF11528">
    <property type="entry name" value="DUF3224"/>
    <property type="match status" value="1"/>
</dbReference>
<reference evidence="2" key="1">
    <citation type="journal article" date="2019" name="Int. J. Syst. Evol. Microbiol.">
        <title>The Global Catalogue of Microorganisms (GCM) 10K type strain sequencing project: providing services to taxonomists for standard genome sequencing and annotation.</title>
        <authorList>
            <consortium name="The Broad Institute Genomics Platform"/>
            <consortium name="The Broad Institute Genome Sequencing Center for Infectious Disease"/>
            <person name="Wu L."/>
            <person name="Ma J."/>
        </authorList>
    </citation>
    <scope>NUCLEOTIDE SEQUENCE [LARGE SCALE GENOMIC DNA]</scope>
    <source>
        <strain evidence="2">WLHS5</strain>
    </source>
</reference>
<accession>A0ABW2LQ23</accession>
<keyword evidence="2" id="KW-1185">Reference proteome</keyword>
<dbReference type="Proteomes" id="UP001596504">
    <property type="component" value="Unassembled WGS sequence"/>
</dbReference>
<comment type="caution">
    <text evidence="1">The sequence shown here is derived from an EMBL/GenBank/DDBJ whole genome shotgun (WGS) entry which is preliminary data.</text>
</comment>
<gene>
    <name evidence="1" type="ORF">ACFQRI_23405</name>
</gene>
<organism evidence="1 2">
    <name type="scientific">Saccharopolyspora griseoalba</name>
    <dbReference type="NCBI Taxonomy" id="1431848"/>
    <lineage>
        <taxon>Bacteria</taxon>
        <taxon>Bacillati</taxon>
        <taxon>Actinomycetota</taxon>
        <taxon>Actinomycetes</taxon>
        <taxon>Pseudonocardiales</taxon>
        <taxon>Pseudonocardiaceae</taxon>
        <taxon>Saccharopolyspora</taxon>
    </lineage>
</organism>
<dbReference type="SUPFAM" id="SSF159238">
    <property type="entry name" value="SO1590-like"/>
    <property type="match status" value="1"/>
</dbReference>
<evidence type="ECO:0000313" key="1">
    <source>
        <dbReference type="EMBL" id="MFC7344367.1"/>
    </source>
</evidence>
<protein>
    <submittedName>
        <fullName evidence="1">DUF3224 domain-containing protein</fullName>
    </submittedName>
</protein>
<dbReference type="EMBL" id="JBHTCJ010000015">
    <property type="protein sequence ID" value="MFC7344367.1"/>
    <property type="molecule type" value="Genomic_DNA"/>
</dbReference>
<dbReference type="RefSeq" id="WP_380672085.1">
    <property type="nucleotide sequence ID" value="NZ_JBHTCJ010000015.1"/>
</dbReference>